<feature type="region of interest" description="Disordered" evidence="2">
    <location>
        <begin position="95"/>
        <end position="176"/>
    </location>
</feature>
<dbReference type="Gene3D" id="4.10.60.10">
    <property type="entry name" value="Zinc finger, CCHC-type"/>
    <property type="match status" value="1"/>
</dbReference>
<reference evidence="4" key="1">
    <citation type="journal article" date="2014" name="Nat. Genet.">
        <title>The genome of the stress-tolerant wild tomato species Solanum pennellii.</title>
        <authorList>
            <person name="Bolger A."/>
            <person name="Scossa F."/>
            <person name="Bolger M.E."/>
            <person name="Lanz C."/>
            <person name="Maumus F."/>
            <person name="Tohge T."/>
            <person name="Quesneville H."/>
            <person name="Alseekh S."/>
            <person name="Sorensen I."/>
            <person name="Lichtenstein G."/>
            <person name="Fich E.A."/>
            <person name="Conte M."/>
            <person name="Keller H."/>
            <person name="Schneeberger K."/>
            <person name="Schwacke R."/>
            <person name="Ofner I."/>
            <person name="Vrebalov J."/>
            <person name="Xu Y."/>
            <person name="Osorio S."/>
            <person name="Aflitos S.A."/>
            <person name="Schijlen E."/>
            <person name="Jimenez-Gomez J.M."/>
            <person name="Ryngajllo M."/>
            <person name="Kimura S."/>
            <person name="Kumar R."/>
            <person name="Koenig D."/>
            <person name="Headland L.R."/>
            <person name="Maloof J.N."/>
            <person name="Sinha N."/>
            <person name="van Ham R.C."/>
            <person name="Lankhorst R.K."/>
            <person name="Mao L."/>
            <person name="Vogel A."/>
            <person name="Arsova B."/>
            <person name="Panstruga R."/>
            <person name="Fei Z."/>
            <person name="Rose J.K."/>
            <person name="Zamir D."/>
            <person name="Carrari F."/>
            <person name="Giovannoni J.J."/>
            <person name="Weigel D."/>
            <person name="Usadel B."/>
            <person name="Fernie A.R."/>
        </authorList>
    </citation>
    <scope>NUCLEOTIDE SEQUENCE [LARGE SCALE GENOMIC DNA]</scope>
    <source>
        <strain evidence="4">cv. LA0716</strain>
    </source>
</reference>
<dbReference type="Proteomes" id="UP000694930">
    <property type="component" value="Chromosome 4"/>
</dbReference>
<feature type="compositionally biased region" description="Polar residues" evidence="2">
    <location>
        <begin position="141"/>
        <end position="155"/>
    </location>
</feature>
<gene>
    <name evidence="5" type="primary">LOC107016656</name>
</gene>
<dbReference type="SMART" id="SM00343">
    <property type="entry name" value="ZnF_C2HC"/>
    <property type="match status" value="1"/>
</dbReference>
<dbReference type="RefSeq" id="XP_015072548.1">
    <property type="nucleotide sequence ID" value="XM_015217062.1"/>
</dbReference>
<dbReference type="InterPro" id="IPR001878">
    <property type="entry name" value="Znf_CCHC"/>
</dbReference>
<dbReference type="SUPFAM" id="SSF57756">
    <property type="entry name" value="Retrovirus zinc finger-like domains"/>
    <property type="match status" value="1"/>
</dbReference>
<feature type="compositionally biased region" description="Basic and acidic residues" evidence="2">
    <location>
        <begin position="98"/>
        <end position="114"/>
    </location>
</feature>
<reference evidence="5" key="2">
    <citation type="submission" date="2025-08" db="UniProtKB">
        <authorList>
            <consortium name="RefSeq"/>
        </authorList>
    </citation>
    <scope>IDENTIFICATION</scope>
</reference>
<proteinExistence type="predicted"/>
<keyword evidence="1" id="KW-0862">Zinc</keyword>
<feature type="domain" description="CCHC-type" evidence="3">
    <location>
        <begin position="195"/>
        <end position="210"/>
    </location>
</feature>
<dbReference type="GeneID" id="107016656"/>
<evidence type="ECO:0000259" key="3">
    <source>
        <dbReference type="PROSITE" id="PS50158"/>
    </source>
</evidence>
<sequence length="211" mass="23415">MAIPVNPAGLTDAEVNQQNIQRENPPVRRMADRLRDFTRMNPLIFTGSNTTKDPQEFVDEVHKILVAVGATDSEKAEEMREAKVDEFINLKKGSMTVEESHKKKGVHDARRPKPQDQAGPSHGGHRNISGVREQPRFKKGQQISGNSNSQRSTTPRGGRPQPRKGNGGEMQHPRKDCAKCGRAYSGECRQDTISCFSCGKSGHMVKDCPQK</sequence>
<keyword evidence="1" id="KW-0479">Metal-binding</keyword>
<name>A0ABM1GKX1_SOLPN</name>
<organism evidence="4 5">
    <name type="scientific">Solanum pennellii</name>
    <name type="common">Tomato</name>
    <name type="synonym">Lycopersicon pennellii</name>
    <dbReference type="NCBI Taxonomy" id="28526"/>
    <lineage>
        <taxon>Eukaryota</taxon>
        <taxon>Viridiplantae</taxon>
        <taxon>Streptophyta</taxon>
        <taxon>Embryophyta</taxon>
        <taxon>Tracheophyta</taxon>
        <taxon>Spermatophyta</taxon>
        <taxon>Magnoliopsida</taxon>
        <taxon>eudicotyledons</taxon>
        <taxon>Gunneridae</taxon>
        <taxon>Pentapetalae</taxon>
        <taxon>asterids</taxon>
        <taxon>lamiids</taxon>
        <taxon>Solanales</taxon>
        <taxon>Solanaceae</taxon>
        <taxon>Solanoideae</taxon>
        <taxon>Solaneae</taxon>
        <taxon>Solanum</taxon>
        <taxon>Solanum subgen. Lycopersicon</taxon>
    </lineage>
</organism>
<dbReference type="Pfam" id="PF00098">
    <property type="entry name" value="zf-CCHC"/>
    <property type="match status" value="1"/>
</dbReference>
<evidence type="ECO:0000256" key="1">
    <source>
        <dbReference type="PROSITE-ProRule" id="PRU00047"/>
    </source>
</evidence>
<keyword evidence="1" id="KW-0863">Zinc-finger</keyword>
<keyword evidence="4" id="KW-1185">Reference proteome</keyword>
<evidence type="ECO:0000313" key="4">
    <source>
        <dbReference type="Proteomes" id="UP000694930"/>
    </source>
</evidence>
<evidence type="ECO:0000313" key="5">
    <source>
        <dbReference type="RefSeq" id="XP_015072548.1"/>
    </source>
</evidence>
<dbReference type="PROSITE" id="PS50158">
    <property type="entry name" value="ZF_CCHC"/>
    <property type="match status" value="1"/>
</dbReference>
<accession>A0ABM1GKX1</accession>
<dbReference type="PANTHER" id="PTHR34482:SF49">
    <property type="entry name" value="RETROTRANSPOSON GAG DOMAIN-CONTAINING PROTEIN"/>
    <property type="match status" value="1"/>
</dbReference>
<evidence type="ECO:0000256" key="2">
    <source>
        <dbReference type="SAM" id="MobiDB-lite"/>
    </source>
</evidence>
<dbReference type="InterPro" id="IPR036875">
    <property type="entry name" value="Znf_CCHC_sf"/>
</dbReference>
<protein>
    <submittedName>
        <fullName evidence="5">Uncharacterized protein LOC107016656</fullName>
    </submittedName>
</protein>
<dbReference type="PANTHER" id="PTHR34482">
    <property type="entry name" value="DNA DAMAGE-INDUCIBLE PROTEIN 1-LIKE"/>
    <property type="match status" value="1"/>
</dbReference>